<organism evidence="1 2">
    <name type="scientific">Methanosarcina lacustris Z-7289</name>
    <dbReference type="NCBI Taxonomy" id="1434111"/>
    <lineage>
        <taxon>Archaea</taxon>
        <taxon>Methanobacteriati</taxon>
        <taxon>Methanobacteriota</taxon>
        <taxon>Stenosarchaea group</taxon>
        <taxon>Methanomicrobia</taxon>
        <taxon>Methanosarcinales</taxon>
        <taxon>Methanosarcinaceae</taxon>
        <taxon>Methanosarcina</taxon>
    </lineage>
</organism>
<dbReference type="HOGENOM" id="CLU_2340200_0_0_2"/>
<evidence type="ECO:0000313" key="2">
    <source>
        <dbReference type="Proteomes" id="UP000033072"/>
    </source>
</evidence>
<protein>
    <submittedName>
        <fullName evidence="1">Uncharacterized protein</fullName>
    </submittedName>
</protein>
<name>A0A0E3WRN4_9EURY</name>
<dbReference type="KEGG" id="mls:MSLAZ_2099"/>
<keyword evidence="2" id="KW-1185">Reference proteome</keyword>
<dbReference type="AlphaFoldDB" id="A0A0E3WRN4"/>
<dbReference type="GeneID" id="24806893"/>
<evidence type="ECO:0000313" key="1">
    <source>
        <dbReference type="EMBL" id="AKB75360.1"/>
    </source>
</evidence>
<dbReference type="PATRIC" id="fig|1434111.4.peg.2785"/>
<gene>
    <name evidence="1" type="ORF">MSLAZ_2099</name>
</gene>
<dbReference type="EMBL" id="CP009515">
    <property type="protein sequence ID" value="AKB75360.1"/>
    <property type="molecule type" value="Genomic_DNA"/>
</dbReference>
<accession>A0A0E3WRN4</accession>
<proteinExistence type="predicted"/>
<dbReference type="RefSeq" id="WP_048126802.1">
    <property type="nucleotide sequence ID" value="NZ_CP009515.1"/>
</dbReference>
<sequence>MFDIEIPFLPRSGNKARALEENNVTPTKEDLLPSTYAEVKWGSISRLSSARRRPELSEIIYPAEKGNKKYLQKKAAATREATCERRGLSLHPAKCAE</sequence>
<reference evidence="1 2" key="1">
    <citation type="submission" date="2014-07" db="EMBL/GenBank/DDBJ databases">
        <title>Methanogenic archaea and the global carbon cycle.</title>
        <authorList>
            <person name="Henriksen J.R."/>
            <person name="Luke J."/>
            <person name="Reinhart S."/>
            <person name="Benedict M.N."/>
            <person name="Youngblut N.D."/>
            <person name="Metcalf M.E."/>
            <person name="Whitaker R.J."/>
            <person name="Metcalf W.W."/>
        </authorList>
    </citation>
    <scope>NUCLEOTIDE SEQUENCE [LARGE SCALE GENOMIC DNA]</scope>
    <source>
        <strain evidence="1 2">Z-7289</strain>
    </source>
</reference>
<dbReference type="Proteomes" id="UP000033072">
    <property type="component" value="Chromosome"/>
</dbReference>